<reference evidence="12 13" key="1">
    <citation type="journal article" date="2014" name="Nat. Commun.">
        <title>Klebsormidium flaccidum genome reveals primary factors for plant terrestrial adaptation.</title>
        <authorList>
            <person name="Hori K."/>
            <person name="Maruyama F."/>
            <person name="Fujisawa T."/>
            <person name="Togashi T."/>
            <person name="Yamamoto N."/>
            <person name="Seo M."/>
            <person name="Sato S."/>
            <person name="Yamada T."/>
            <person name="Mori H."/>
            <person name="Tajima N."/>
            <person name="Moriyama T."/>
            <person name="Ikeuchi M."/>
            <person name="Watanabe M."/>
            <person name="Wada H."/>
            <person name="Kobayashi K."/>
            <person name="Saito M."/>
            <person name="Masuda T."/>
            <person name="Sasaki-Sekimoto Y."/>
            <person name="Mashiguchi K."/>
            <person name="Awai K."/>
            <person name="Shimojima M."/>
            <person name="Masuda S."/>
            <person name="Iwai M."/>
            <person name="Nobusawa T."/>
            <person name="Narise T."/>
            <person name="Kondo S."/>
            <person name="Saito H."/>
            <person name="Sato R."/>
            <person name="Murakawa M."/>
            <person name="Ihara Y."/>
            <person name="Oshima-Yamada Y."/>
            <person name="Ohtaka K."/>
            <person name="Satoh M."/>
            <person name="Sonobe K."/>
            <person name="Ishii M."/>
            <person name="Ohtani R."/>
            <person name="Kanamori-Sato M."/>
            <person name="Honoki R."/>
            <person name="Miyazaki D."/>
            <person name="Mochizuki H."/>
            <person name="Umetsu J."/>
            <person name="Higashi K."/>
            <person name="Shibata D."/>
            <person name="Kamiya Y."/>
            <person name="Sato N."/>
            <person name="Nakamura Y."/>
            <person name="Tabata S."/>
            <person name="Ida S."/>
            <person name="Kurokawa K."/>
            <person name="Ohta H."/>
        </authorList>
    </citation>
    <scope>NUCLEOTIDE SEQUENCE [LARGE SCALE GENOMIC DNA]</scope>
    <source>
        <strain evidence="12 13">NIES-2285</strain>
    </source>
</reference>
<evidence type="ECO:0000256" key="8">
    <source>
        <dbReference type="ARBA" id="ARBA00048995"/>
    </source>
</evidence>
<feature type="region of interest" description="Disordered" evidence="11">
    <location>
        <begin position="498"/>
        <end position="520"/>
    </location>
</feature>
<comment type="subunit">
    <text evidence="3">Homotetramer.</text>
</comment>
<dbReference type="InterPro" id="IPR015813">
    <property type="entry name" value="Pyrv/PenolPyrv_kinase-like_dom"/>
</dbReference>
<dbReference type="PROSITE" id="PS00781">
    <property type="entry name" value="PEPCASE_1"/>
    <property type="match status" value="1"/>
</dbReference>
<dbReference type="PROSITE" id="PS00393">
    <property type="entry name" value="PEPCASE_2"/>
    <property type="match status" value="1"/>
</dbReference>
<comment type="similarity">
    <text evidence="2">Belongs to the PEPCase type 1 family.</text>
</comment>
<dbReference type="SUPFAM" id="SSF51621">
    <property type="entry name" value="Phosphoenolpyruvate/pyruvate domain"/>
    <property type="match status" value="2"/>
</dbReference>
<feature type="active site" evidence="9">
    <location>
        <position position="143"/>
    </location>
</feature>
<accession>A0A1Y1IRQ4</accession>
<dbReference type="GO" id="GO:0006099">
    <property type="term" value="P:tricarboxylic acid cycle"/>
    <property type="evidence" value="ECO:0007669"/>
    <property type="project" value="InterPro"/>
</dbReference>
<dbReference type="AlphaFoldDB" id="A0A1Y1IRQ4"/>
<comment type="catalytic activity">
    <reaction evidence="8">
        <text>oxaloacetate + phosphate = phosphoenolpyruvate + hydrogencarbonate</text>
        <dbReference type="Rhea" id="RHEA:28370"/>
        <dbReference type="ChEBI" id="CHEBI:16452"/>
        <dbReference type="ChEBI" id="CHEBI:17544"/>
        <dbReference type="ChEBI" id="CHEBI:43474"/>
        <dbReference type="ChEBI" id="CHEBI:58702"/>
        <dbReference type="EC" id="4.1.1.31"/>
    </reaction>
</comment>
<dbReference type="PRINTS" id="PR00150">
    <property type="entry name" value="PEPCARBXLASE"/>
</dbReference>
<keyword evidence="6" id="KW-0456">Lyase</keyword>
<dbReference type="HAMAP" id="MF_00595">
    <property type="entry name" value="PEPcase_type1"/>
    <property type="match status" value="1"/>
</dbReference>
<dbReference type="STRING" id="105231.A0A1Y1IRQ4"/>
<dbReference type="GO" id="GO:0005829">
    <property type="term" value="C:cytosol"/>
    <property type="evidence" value="ECO:0000318"/>
    <property type="project" value="GO_Central"/>
</dbReference>
<evidence type="ECO:0000256" key="3">
    <source>
        <dbReference type="ARBA" id="ARBA00011881"/>
    </source>
</evidence>
<dbReference type="Proteomes" id="UP000054558">
    <property type="component" value="Unassembled WGS sequence"/>
</dbReference>
<dbReference type="PANTHER" id="PTHR30523">
    <property type="entry name" value="PHOSPHOENOLPYRUVATE CARBOXYLASE"/>
    <property type="match status" value="1"/>
</dbReference>
<evidence type="ECO:0000313" key="12">
    <source>
        <dbReference type="EMBL" id="GAQ91931.1"/>
    </source>
</evidence>
<dbReference type="Pfam" id="PF00311">
    <property type="entry name" value="PEPcase"/>
    <property type="match status" value="2"/>
</dbReference>
<evidence type="ECO:0000256" key="10">
    <source>
        <dbReference type="PROSITE-ProRule" id="PRU10112"/>
    </source>
</evidence>
<dbReference type="PANTHER" id="PTHR30523:SF6">
    <property type="entry name" value="PHOSPHOENOLPYRUVATE CARBOXYLASE"/>
    <property type="match status" value="1"/>
</dbReference>
<evidence type="ECO:0000256" key="6">
    <source>
        <dbReference type="ARBA" id="ARBA00023239"/>
    </source>
</evidence>
<dbReference type="InterPro" id="IPR022805">
    <property type="entry name" value="PEP_COase_bac/pln-type"/>
</dbReference>
<proteinExistence type="inferred from homology"/>
<evidence type="ECO:0000256" key="2">
    <source>
        <dbReference type="ARBA" id="ARBA00008346"/>
    </source>
</evidence>
<feature type="compositionally biased region" description="Low complexity" evidence="11">
    <location>
        <begin position="412"/>
        <end position="424"/>
    </location>
</feature>
<evidence type="ECO:0000256" key="9">
    <source>
        <dbReference type="PROSITE-ProRule" id="PRU10111"/>
    </source>
</evidence>
<feature type="compositionally biased region" description="Polar residues" evidence="11">
    <location>
        <begin position="429"/>
        <end position="444"/>
    </location>
</feature>
<evidence type="ECO:0000313" key="13">
    <source>
        <dbReference type="Proteomes" id="UP000054558"/>
    </source>
</evidence>
<evidence type="ECO:0000256" key="1">
    <source>
        <dbReference type="ARBA" id="ARBA00001946"/>
    </source>
</evidence>
<comment type="cofactor">
    <cofactor evidence="1">
        <name>Mg(2+)</name>
        <dbReference type="ChEBI" id="CHEBI:18420"/>
    </cofactor>
</comment>
<evidence type="ECO:0000256" key="5">
    <source>
        <dbReference type="ARBA" id="ARBA00022842"/>
    </source>
</evidence>
<keyword evidence="12" id="KW-0670">Pyruvate</keyword>
<dbReference type="InterPro" id="IPR018129">
    <property type="entry name" value="PEP_COase_Lys_AS"/>
</dbReference>
<feature type="compositionally biased region" description="Low complexity" evidence="11">
    <location>
        <begin position="498"/>
        <end position="508"/>
    </location>
</feature>
<evidence type="ECO:0000256" key="7">
    <source>
        <dbReference type="ARBA" id="ARBA00023300"/>
    </source>
</evidence>
<dbReference type="EC" id="4.1.1.31" evidence="4"/>
<gene>
    <name evidence="12" type="ORF">KFL_008850010</name>
</gene>
<dbReference type="GO" id="GO:0015977">
    <property type="term" value="P:carbon fixation"/>
    <property type="evidence" value="ECO:0007669"/>
    <property type="project" value="UniProtKB-KW"/>
</dbReference>
<feature type="active site" evidence="10">
    <location>
        <position position="789"/>
    </location>
</feature>
<dbReference type="EMBL" id="DF237834">
    <property type="protein sequence ID" value="GAQ91931.1"/>
    <property type="molecule type" value="Genomic_DNA"/>
</dbReference>
<dbReference type="InterPro" id="IPR033129">
    <property type="entry name" value="PEPCASE_His_AS"/>
</dbReference>
<evidence type="ECO:0000256" key="11">
    <source>
        <dbReference type="SAM" id="MobiDB-lite"/>
    </source>
</evidence>
<dbReference type="OrthoDB" id="1365747at2759"/>
<protein>
    <recommendedName>
        <fullName evidence="4">phosphoenolpyruvate carboxylase</fullName>
        <ecNumber evidence="4">4.1.1.31</ecNumber>
    </recommendedName>
</protein>
<evidence type="ECO:0000256" key="4">
    <source>
        <dbReference type="ARBA" id="ARBA00012305"/>
    </source>
</evidence>
<dbReference type="GO" id="GO:0008964">
    <property type="term" value="F:phosphoenolpyruvate carboxylase activity"/>
    <property type="evidence" value="ECO:0000318"/>
    <property type="project" value="GO_Central"/>
</dbReference>
<organism evidence="12 13">
    <name type="scientific">Klebsormidium nitens</name>
    <name type="common">Green alga</name>
    <name type="synonym">Ulothrix nitens</name>
    <dbReference type="NCBI Taxonomy" id="105231"/>
    <lineage>
        <taxon>Eukaryota</taxon>
        <taxon>Viridiplantae</taxon>
        <taxon>Streptophyta</taxon>
        <taxon>Klebsormidiophyceae</taxon>
        <taxon>Klebsormidiales</taxon>
        <taxon>Klebsormidiaceae</taxon>
        <taxon>Klebsormidium</taxon>
    </lineage>
</organism>
<keyword evidence="13" id="KW-1185">Reference proteome</keyword>
<dbReference type="InterPro" id="IPR021135">
    <property type="entry name" value="PEP_COase"/>
</dbReference>
<dbReference type="OMA" id="VFGWTQS"/>
<keyword evidence="5" id="KW-0460">Magnesium</keyword>
<feature type="region of interest" description="Disordered" evidence="11">
    <location>
        <begin position="370"/>
        <end position="461"/>
    </location>
</feature>
<sequence length="1122" mass="123764">MSFQPLEDDCKLLGSLLDDCLRHEVGEEFMARIEKVRSLAHSASDLKASGVDDAASYLFQILDKELTSMDINEAVPLTRAFSHYLSLTGIAEMHHRVRKTKTGGVLSKSCDDVFGRLIASGLSPEEVFDAVLKQEVEIVLTAHPTQINRRTLQYKHLRMAQLLEKNDRTDLAPEDRELLIEDMVREIVSLWHTDELRRSKPSSLDEARGGLHIVEQSLWKAVPAYLRRVSNALKKHTGRPLPLTAVPIHFGSWMGGDRDGNPNVTAKVTREVAYLARWIAADLYLREIDTLRFELSMDKCNEKLARLAEELRAADLEDADHHGHHEHNHDWGHVPNASKLGTVTLPPGVHLTSDLSINADEFLEPVIEPPIHSEAERPQEPTSSQPSPREPTQPPTSLWPAATPGPPPSPRGPSAITAAALTAPPALPQISTTRTTAPGITNPSPKGGPSPKTAPSYPVAANGVAAPSPRVSTATGVSAGVANSPFVQAPNLKPVSAPAAGGAPLTGGMSSAKRRPSDPNFKTSNVEKMLNPGSQMYLAPYRVVLGDVRQKLVNTRRRMEQFLDHQPPSTEEEYYETGEQLAAPLLAIYESLHQTGAGIIADGRLADTIRRCHTFGMNLMKLDLRQEADRHTEAINALTEYLGMGSYKEWTEEKKLEFLVSELRGKRPLIPNNIELSEPVAEVIDTFKIAAELGTGSLGAYVISMASEASDVLAVELLQREARLMQHGDSKGVRKGSLRVVPLFETVADLQGAGAAMRRLLSVDWYLQHLIDNHDSHQEVMLGYSDSGKDAGRFTAAWELYKAQEDLVAVLSEFNIRLTLFHGRGGSVGRGGGPMYTAIQSQPPGSVQGTIRVTEQGEMIQAKFGLPAVCLRQLEIYTTAVLLATIHPPEPARKQSWRQVMEEISESSCEHYRDVVYKNEDFLTYFKEATPEGELGNLNIGSRPTRRKKNGGVRQLRAIPWIFAWTQNRLNLPAWLGVGAGLRASMAKGHTEELQAMYRQWPFFQSTVDLIEMVCAKADMTISQHYDDVLVAGERKSLGAKLREDFDATVAAVLEVSGHTKLAENNKTLRRLIDTRSPHLNPINMLQVEILKRLRQDESNQKLRDALLITINGIASGMRNTG</sequence>
<keyword evidence="7" id="KW-0120">Carbon dioxide fixation</keyword>
<dbReference type="Gene3D" id="1.20.1440.90">
    <property type="entry name" value="Phosphoenolpyruvate/pyruvate domain"/>
    <property type="match status" value="2"/>
</dbReference>
<name>A0A1Y1IRQ4_KLENI</name>